<dbReference type="GO" id="GO:0005737">
    <property type="term" value="C:cytoplasm"/>
    <property type="evidence" value="ECO:0007669"/>
    <property type="project" value="UniProtKB-SubCell"/>
</dbReference>
<protein>
    <recommendedName>
        <fullName evidence="2">UPF0291 protein M5X04_10675</fullName>
    </recommendedName>
</protein>
<evidence type="ECO:0000313" key="6">
    <source>
        <dbReference type="Proteomes" id="UP001527090"/>
    </source>
</evidence>
<reference evidence="3 6" key="3">
    <citation type="submission" date="2022-05" db="EMBL/GenBank/DDBJ databases">
        <title>Genome Sequencing of Bee-Associated Microbes.</title>
        <authorList>
            <person name="Dunlap C."/>
        </authorList>
    </citation>
    <scope>NUCLEOTIDE SEQUENCE [LARGE SCALE GENOMIC DNA]</scope>
    <source>
        <strain evidence="3 6">NRRL NRS-750</strain>
    </source>
</reference>
<dbReference type="Proteomes" id="UP001527090">
    <property type="component" value="Unassembled WGS sequence"/>
</dbReference>
<comment type="subcellular location">
    <subcellularLocation>
        <location evidence="2">Cytoplasm</location>
    </subcellularLocation>
</comment>
<dbReference type="HAMAP" id="MF_01103">
    <property type="entry name" value="UPF0291"/>
    <property type="match status" value="1"/>
</dbReference>
<dbReference type="Pfam" id="PF05979">
    <property type="entry name" value="DUF896"/>
    <property type="match status" value="1"/>
</dbReference>
<dbReference type="Gene3D" id="1.10.287.540">
    <property type="entry name" value="Helix hairpin bin"/>
    <property type="match status" value="1"/>
</dbReference>
<gene>
    <name evidence="3" type="ORF">M5X04_10675</name>
    <name evidence="4" type="ORF">PBLR_12823</name>
</gene>
<keyword evidence="1 2" id="KW-0963">Cytoplasm</keyword>
<dbReference type="RefSeq" id="WP_021253916.1">
    <property type="nucleotide sequence ID" value="NZ_JAMDLY010000011.1"/>
</dbReference>
<reference evidence="5" key="1">
    <citation type="submission" date="2018-08" db="EMBL/GenBank/DDBJ databases">
        <authorList>
            <person name="Chevrot R."/>
        </authorList>
    </citation>
    <scope>NUCLEOTIDE SEQUENCE [LARGE SCALE GENOMIC DNA]</scope>
</reference>
<accession>A0A383RCI6</accession>
<dbReference type="Proteomes" id="UP000304148">
    <property type="component" value="Chromosome"/>
</dbReference>
<dbReference type="EMBL" id="JAMDLY010000011">
    <property type="protein sequence ID" value="MCY9529795.1"/>
    <property type="molecule type" value="Genomic_DNA"/>
</dbReference>
<evidence type="ECO:0000256" key="2">
    <source>
        <dbReference type="HAMAP-Rule" id="MF_01103"/>
    </source>
</evidence>
<name>A0A383RCI6_PAEAL</name>
<dbReference type="EMBL" id="LS992241">
    <property type="protein sequence ID" value="SYX84401.1"/>
    <property type="molecule type" value="Genomic_DNA"/>
</dbReference>
<evidence type="ECO:0000313" key="4">
    <source>
        <dbReference type="EMBL" id="SYX84401.1"/>
    </source>
</evidence>
<sequence>MNIDKLIARINELARKHKTVGLSDEEMEERAKLREEYLVLFRKQVRNQLDTIRYVEDEEGTDNSGSNGIVH</sequence>
<evidence type="ECO:0000256" key="1">
    <source>
        <dbReference type="ARBA" id="ARBA00022490"/>
    </source>
</evidence>
<organism evidence="4 5">
    <name type="scientific">Paenibacillus alvei</name>
    <name type="common">Bacillus alvei</name>
    <dbReference type="NCBI Taxonomy" id="44250"/>
    <lineage>
        <taxon>Bacteria</taxon>
        <taxon>Bacillati</taxon>
        <taxon>Bacillota</taxon>
        <taxon>Bacilli</taxon>
        <taxon>Bacillales</taxon>
        <taxon>Paenibacillaceae</taxon>
        <taxon>Paenibacillus</taxon>
    </lineage>
</organism>
<reference evidence="4" key="2">
    <citation type="submission" date="2018-08" db="EMBL/GenBank/DDBJ databases">
        <authorList>
            <person name="Ferrada E.E."/>
            <person name="Latorre B.A."/>
        </authorList>
    </citation>
    <scope>NUCLEOTIDE SEQUENCE</scope>
    <source>
        <strain evidence="4">Paenibacillus B-LR1</strain>
    </source>
</reference>
<dbReference type="InterPro" id="IPR009242">
    <property type="entry name" value="DUF896"/>
</dbReference>
<dbReference type="PANTHER" id="PTHR37300">
    <property type="entry name" value="UPF0291 PROTEIN CBO2609/CLC_2481"/>
    <property type="match status" value="1"/>
</dbReference>
<evidence type="ECO:0000313" key="3">
    <source>
        <dbReference type="EMBL" id="MCY9529795.1"/>
    </source>
</evidence>
<proteinExistence type="inferred from homology"/>
<dbReference type="PANTHER" id="PTHR37300:SF1">
    <property type="entry name" value="UPF0291 PROTEIN YNZC"/>
    <property type="match status" value="1"/>
</dbReference>
<dbReference type="SUPFAM" id="SSF158221">
    <property type="entry name" value="YnzC-like"/>
    <property type="match status" value="1"/>
</dbReference>
<keyword evidence="6" id="KW-1185">Reference proteome</keyword>
<evidence type="ECO:0000313" key="5">
    <source>
        <dbReference type="Proteomes" id="UP000304148"/>
    </source>
</evidence>
<dbReference type="AlphaFoldDB" id="A0A383RCI6"/>
<comment type="similarity">
    <text evidence="2">Belongs to the UPF0291 family.</text>
</comment>